<feature type="region of interest" description="Disordered" evidence="2">
    <location>
        <begin position="674"/>
        <end position="702"/>
    </location>
</feature>
<organism evidence="4 5">
    <name type="scientific">Passalora fulva</name>
    <name type="common">Tomato leaf mold</name>
    <name type="synonym">Cladosporium fulvum</name>
    <dbReference type="NCBI Taxonomy" id="5499"/>
    <lineage>
        <taxon>Eukaryota</taxon>
        <taxon>Fungi</taxon>
        <taxon>Dikarya</taxon>
        <taxon>Ascomycota</taxon>
        <taxon>Pezizomycotina</taxon>
        <taxon>Dothideomycetes</taxon>
        <taxon>Dothideomycetidae</taxon>
        <taxon>Mycosphaerellales</taxon>
        <taxon>Mycosphaerellaceae</taxon>
        <taxon>Fulvia</taxon>
    </lineage>
</organism>
<evidence type="ECO:0000313" key="4">
    <source>
        <dbReference type="EMBL" id="UJO15342.1"/>
    </source>
</evidence>
<dbReference type="GO" id="GO:0016020">
    <property type="term" value="C:membrane"/>
    <property type="evidence" value="ECO:0007669"/>
    <property type="project" value="GOC"/>
</dbReference>
<evidence type="ECO:0000256" key="3">
    <source>
        <dbReference type="SAM" id="Phobius"/>
    </source>
</evidence>
<feature type="region of interest" description="Disordered" evidence="2">
    <location>
        <begin position="579"/>
        <end position="640"/>
    </location>
</feature>
<reference evidence="4" key="2">
    <citation type="journal article" date="2022" name="Microb. Genom.">
        <title>A chromosome-scale genome assembly of the tomato pathogen Cladosporium fulvum reveals a compartmentalized genome architecture and the presence of a dispensable chromosome.</title>
        <authorList>
            <person name="Zaccaron A.Z."/>
            <person name="Chen L.H."/>
            <person name="Samaras A."/>
            <person name="Stergiopoulos I."/>
        </authorList>
    </citation>
    <scope>NUCLEOTIDE SEQUENCE</scope>
    <source>
        <strain evidence="4">Race5_Kim</strain>
    </source>
</reference>
<dbReference type="InterPro" id="IPR029052">
    <property type="entry name" value="Metallo-depent_PP-like"/>
</dbReference>
<feature type="transmembrane region" description="Helical" evidence="3">
    <location>
        <begin position="714"/>
        <end position="733"/>
    </location>
</feature>
<dbReference type="PANTHER" id="PTHR13315">
    <property type="entry name" value="METALLO PHOSPHOESTERASE RELATED"/>
    <property type="match status" value="1"/>
</dbReference>
<dbReference type="OrthoDB" id="5977743at2759"/>
<keyword evidence="1 3" id="KW-0472">Membrane</keyword>
<gene>
    <name evidence="4" type="ORF">CLAFUR5_08349</name>
</gene>
<evidence type="ECO:0000256" key="2">
    <source>
        <dbReference type="SAM" id="MobiDB-lite"/>
    </source>
</evidence>
<accession>A0A9Q8LDD7</accession>
<protein>
    <submittedName>
        <fullName evidence="4">Cell division control protein 1</fullName>
    </submittedName>
</protein>
<reference evidence="4" key="1">
    <citation type="submission" date="2021-12" db="EMBL/GenBank/DDBJ databases">
        <authorList>
            <person name="Zaccaron A."/>
            <person name="Stergiopoulos I."/>
        </authorList>
    </citation>
    <scope>NUCLEOTIDE SEQUENCE</scope>
    <source>
        <strain evidence="4">Race5_Kim</strain>
    </source>
</reference>
<keyword evidence="3" id="KW-0812">Transmembrane</keyword>
<proteinExistence type="predicted"/>
<feature type="compositionally biased region" description="Low complexity" evidence="2">
    <location>
        <begin position="613"/>
        <end position="630"/>
    </location>
</feature>
<dbReference type="Proteomes" id="UP000756132">
    <property type="component" value="Chromosome 3"/>
</dbReference>
<feature type="transmembrane region" description="Helical" evidence="3">
    <location>
        <begin position="529"/>
        <end position="548"/>
    </location>
</feature>
<keyword evidence="3" id="KW-1133">Transmembrane helix</keyword>
<dbReference type="KEGG" id="ffu:CLAFUR5_08349"/>
<evidence type="ECO:0000256" key="1">
    <source>
        <dbReference type="ARBA" id="ARBA00023136"/>
    </source>
</evidence>
<dbReference type="OMA" id="TIQNHLC"/>
<feature type="compositionally biased region" description="Polar residues" evidence="2">
    <location>
        <begin position="599"/>
        <end position="612"/>
    </location>
</feature>
<keyword evidence="4" id="KW-0132">Cell division</keyword>
<dbReference type="InterPro" id="IPR033308">
    <property type="entry name" value="PGAP5/Cdc1/Ted1"/>
</dbReference>
<dbReference type="GO" id="GO:0051301">
    <property type="term" value="P:cell division"/>
    <property type="evidence" value="ECO:0007669"/>
    <property type="project" value="UniProtKB-KW"/>
</dbReference>
<keyword evidence="4" id="KW-0131">Cell cycle</keyword>
<evidence type="ECO:0000313" key="5">
    <source>
        <dbReference type="Proteomes" id="UP000756132"/>
    </source>
</evidence>
<sequence length="736" mass="83327">MRFQHHVTQTFRRIVRHYPFLRKLSLTTTILTIVWFYIVYSGERSTFESHIKACHWDKWEEWPHDATPHHLLFVADPQLVDPHTYPGRPWPLSSLTEKYTDLYMTRNFRLANEQLNPDSIVFLGDLFDGGREWTPKRARMLKSWQRDQLVKLAILREGEREGQKTASPEFVPGENGRWAKYGDTQWQSEYDRFGRIFFAKEQLYPKVERNLVPTWLMAEDPVSVANGAPSPGWHEYAIDGRHREIKTSLPGNHDLGFGSGVQSAVRDRFQSHFGETNTVYVLGNHTFVSLDVPSLSSFDESSQEEMTVERQNKYSNVWKPTNDFLDGVNTSAAKVVSRHLNQYYPGAHPGVKTWHGVTATQEESLRGKRDVTASTTQSPKLPVVLLSHVPLFRKPDTDCGKLREKGKAITVARGYQYQNVLTPTLSNLITKKVSKAGDIEHIFSGDDHDYCELTHRFNVGRWNEEENKEQVVLKTIREITVKSFSWAMGVRRPGFQLVSLWNPVDSTGKTVGTPLPTIQSHLCLLPDQLGLFINYAMLLGWTLLLLAVRAIVLGLRKPVETDDDADDDFTSKLALPRYQARSSSKTPMNGHANGYASPNKDQSTGATGRQRASSTSIQSSGNSNQNLSVQRTYNARTRSVSPNVTASSALNMGESFNPAPAGPLIDRAGYFPQLRWQDPNDSDEESHVGDDDKDEKCKRRTRTPGRARRAFKKFVASLLIVAVPAGLFYGVMIKNF</sequence>
<name>A0A9Q8LDD7_PASFU</name>
<keyword evidence="5" id="KW-1185">Reference proteome</keyword>
<dbReference type="GO" id="GO:0005783">
    <property type="term" value="C:endoplasmic reticulum"/>
    <property type="evidence" value="ECO:0007669"/>
    <property type="project" value="TreeGrafter"/>
</dbReference>
<feature type="transmembrane region" description="Helical" evidence="3">
    <location>
        <begin position="20"/>
        <end position="40"/>
    </location>
</feature>
<dbReference type="AlphaFoldDB" id="A0A9Q8LDD7"/>
<feature type="compositionally biased region" description="Polar residues" evidence="2">
    <location>
        <begin position="631"/>
        <end position="640"/>
    </location>
</feature>
<dbReference type="PANTHER" id="PTHR13315:SF4">
    <property type="entry name" value="METALLOPHOSPHOESTERASE, ISOFORM E"/>
    <property type="match status" value="1"/>
</dbReference>
<dbReference type="RefSeq" id="XP_047759708.1">
    <property type="nucleotide sequence ID" value="XM_047907497.1"/>
</dbReference>
<dbReference type="SUPFAM" id="SSF56300">
    <property type="entry name" value="Metallo-dependent phosphatases"/>
    <property type="match status" value="1"/>
</dbReference>
<dbReference type="GO" id="GO:0006506">
    <property type="term" value="P:GPI anchor biosynthetic process"/>
    <property type="evidence" value="ECO:0007669"/>
    <property type="project" value="InterPro"/>
</dbReference>
<dbReference type="GeneID" id="71988227"/>
<feature type="compositionally biased region" description="Basic and acidic residues" evidence="2">
    <location>
        <begin position="685"/>
        <end position="697"/>
    </location>
</feature>
<dbReference type="EMBL" id="CP090165">
    <property type="protein sequence ID" value="UJO15342.1"/>
    <property type="molecule type" value="Genomic_DNA"/>
</dbReference>